<organism evidence="4">
    <name type="scientific">seawater metagenome</name>
    <dbReference type="NCBI Taxonomy" id="1561972"/>
    <lineage>
        <taxon>unclassified sequences</taxon>
        <taxon>metagenomes</taxon>
        <taxon>ecological metagenomes</taxon>
    </lineage>
</organism>
<reference evidence="4" key="1">
    <citation type="submission" date="2019-09" db="EMBL/GenBank/DDBJ databases">
        <authorList>
            <person name="Needham M D."/>
        </authorList>
    </citation>
    <scope>NUCLEOTIDE SEQUENCE</scope>
</reference>
<evidence type="ECO:0000256" key="2">
    <source>
        <dbReference type="SAM" id="MobiDB-lite"/>
    </source>
</evidence>
<evidence type="ECO:0000259" key="3">
    <source>
        <dbReference type="PROSITE" id="PS50943"/>
    </source>
</evidence>
<dbReference type="PANTHER" id="PTHR10245">
    <property type="entry name" value="ENDOTHELIAL DIFFERENTIATION-RELATED FACTOR 1 MULTIPROTEIN BRIDGING FACTOR 1"/>
    <property type="match status" value="1"/>
</dbReference>
<dbReference type="Pfam" id="PF01381">
    <property type="entry name" value="HTH_3"/>
    <property type="match status" value="1"/>
</dbReference>
<sequence length="125" mass="14368">MKKNDFNHQDWEPVVLRKSKQQLKKENPQKYQQKVVSNKKCNNNQLETKKIKEEDDFVKIEKKISHELKIAIQQARTAKGLNQKDFAAKLGVQPSIVKDYEAGKVVPNGALLAKMSRILGVKLKK</sequence>
<name>A0A5E8CJ49_9ZZZZ</name>
<dbReference type="InterPro" id="IPR001387">
    <property type="entry name" value="Cro/C1-type_HTH"/>
</dbReference>
<dbReference type="CDD" id="cd00093">
    <property type="entry name" value="HTH_XRE"/>
    <property type="match status" value="1"/>
</dbReference>
<dbReference type="Gene3D" id="1.10.260.40">
    <property type="entry name" value="lambda repressor-like DNA-binding domains"/>
    <property type="match status" value="1"/>
</dbReference>
<dbReference type="GO" id="GO:0003677">
    <property type="term" value="F:DNA binding"/>
    <property type="evidence" value="ECO:0007669"/>
    <property type="project" value="UniProtKB-KW"/>
</dbReference>
<dbReference type="AlphaFoldDB" id="A0A5E8CJ49"/>
<dbReference type="PROSITE" id="PS50943">
    <property type="entry name" value="HTH_CROC1"/>
    <property type="match status" value="1"/>
</dbReference>
<dbReference type="PANTHER" id="PTHR10245:SF15">
    <property type="entry name" value="ENDOTHELIAL DIFFERENTIATION-RELATED FACTOR 1"/>
    <property type="match status" value="1"/>
</dbReference>
<dbReference type="InterPro" id="IPR010982">
    <property type="entry name" value="Lambda_DNA-bd_dom_sf"/>
</dbReference>
<dbReference type="SMART" id="SM00530">
    <property type="entry name" value="HTH_XRE"/>
    <property type="match status" value="1"/>
</dbReference>
<feature type="region of interest" description="Disordered" evidence="2">
    <location>
        <begin position="1"/>
        <end position="36"/>
    </location>
</feature>
<evidence type="ECO:0000313" key="4">
    <source>
        <dbReference type="EMBL" id="VVU95423.1"/>
    </source>
</evidence>
<dbReference type="GO" id="GO:0005634">
    <property type="term" value="C:nucleus"/>
    <property type="evidence" value="ECO:0007669"/>
    <property type="project" value="TreeGrafter"/>
</dbReference>
<dbReference type="EMBL" id="CABVLZ010000004">
    <property type="protein sequence ID" value="VVU95423.1"/>
    <property type="molecule type" value="Genomic_DNA"/>
</dbReference>
<accession>A0A5E8CJ49</accession>
<evidence type="ECO:0000256" key="1">
    <source>
        <dbReference type="ARBA" id="ARBA00023125"/>
    </source>
</evidence>
<dbReference type="SUPFAM" id="SSF47413">
    <property type="entry name" value="lambda repressor-like DNA-binding domains"/>
    <property type="match status" value="1"/>
</dbReference>
<protein>
    <submittedName>
        <fullName evidence="4">Helix-turn-helix</fullName>
    </submittedName>
</protein>
<feature type="domain" description="HTH cro/C1-type" evidence="3">
    <location>
        <begin position="72"/>
        <end position="123"/>
    </location>
</feature>
<gene>
    <name evidence="4" type="ORF">CPAV1605_1174</name>
</gene>
<feature type="compositionally biased region" description="Basic and acidic residues" evidence="2">
    <location>
        <begin position="1"/>
        <end position="11"/>
    </location>
</feature>
<proteinExistence type="predicted"/>
<keyword evidence="1" id="KW-0238">DNA-binding</keyword>